<evidence type="ECO:0000313" key="3">
    <source>
        <dbReference type="Proteomes" id="UP001445076"/>
    </source>
</evidence>
<comment type="caution">
    <text evidence="2">The sequence shown here is derived from an EMBL/GenBank/DDBJ whole genome shotgun (WGS) entry which is preliminary data.</text>
</comment>
<evidence type="ECO:0000313" key="2">
    <source>
        <dbReference type="EMBL" id="KAK8727256.1"/>
    </source>
</evidence>
<reference evidence="2 3" key="1">
    <citation type="journal article" date="2024" name="BMC Genomics">
        <title>Genome assembly of redclaw crayfish (Cherax quadricarinatus) provides insights into its immune adaptation and hypoxia tolerance.</title>
        <authorList>
            <person name="Liu Z."/>
            <person name="Zheng J."/>
            <person name="Li H."/>
            <person name="Fang K."/>
            <person name="Wang S."/>
            <person name="He J."/>
            <person name="Zhou D."/>
            <person name="Weng S."/>
            <person name="Chi M."/>
            <person name="Gu Z."/>
            <person name="He J."/>
            <person name="Li F."/>
            <person name="Wang M."/>
        </authorList>
    </citation>
    <scope>NUCLEOTIDE SEQUENCE [LARGE SCALE GENOMIC DNA]</scope>
    <source>
        <strain evidence="2">ZL_2023a</strain>
    </source>
</reference>
<dbReference type="InterPro" id="IPR056176">
    <property type="entry name" value="TPR_COPA_B"/>
</dbReference>
<sequence>GNAKLIREVGNEAENQGRNNVAFLSYFLTGNLKDCLELLIKTNRVPEAAFFARTYLPNEMSRVVGLWKEAAGEKIGQSLADPAQYDNLFPGLKDAVKTQHFLEKQSHPIPAAAAASVPGNHDRNPMEEMHAAEAAGTFLYATQEEDSEFVDAPQQPPPLSASARVTIDQAQLERELELDLEKVRIEDNVDPNDLNLDEEELLAD</sequence>
<dbReference type="EMBL" id="JARKIK010000076">
    <property type="protein sequence ID" value="KAK8727256.1"/>
    <property type="molecule type" value="Genomic_DNA"/>
</dbReference>
<gene>
    <name evidence="2" type="ORF">OTU49_009782</name>
</gene>
<accession>A0AAW0W9M8</accession>
<proteinExistence type="predicted"/>
<dbReference type="Pfam" id="PF23953">
    <property type="entry name" value="TPR_COPA_B"/>
    <property type="match status" value="1"/>
</dbReference>
<dbReference type="Proteomes" id="UP001445076">
    <property type="component" value="Unassembled WGS sequence"/>
</dbReference>
<evidence type="ECO:0000259" key="1">
    <source>
        <dbReference type="Pfam" id="PF23953"/>
    </source>
</evidence>
<keyword evidence="3" id="KW-1185">Reference proteome</keyword>
<dbReference type="Gene3D" id="1.25.40.470">
    <property type="match status" value="1"/>
</dbReference>
<protein>
    <recommendedName>
        <fullName evidence="1">COPA/B TPR domain-containing protein</fullName>
    </recommendedName>
</protein>
<organism evidence="2 3">
    <name type="scientific">Cherax quadricarinatus</name>
    <name type="common">Australian red claw crayfish</name>
    <dbReference type="NCBI Taxonomy" id="27406"/>
    <lineage>
        <taxon>Eukaryota</taxon>
        <taxon>Metazoa</taxon>
        <taxon>Ecdysozoa</taxon>
        <taxon>Arthropoda</taxon>
        <taxon>Crustacea</taxon>
        <taxon>Multicrustacea</taxon>
        <taxon>Malacostraca</taxon>
        <taxon>Eumalacostraca</taxon>
        <taxon>Eucarida</taxon>
        <taxon>Decapoda</taxon>
        <taxon>Pleocyemata</taxon>
        <taxon>Astacidea</taxon>
        <taxon>Parastacoidea</taxon>
        <taxon>Parastacidae</taxon>
        <taxon>Cherax</taxon>
    </lineage>
</organism>
<feature type="non-terminal residue" evidence="2">
    <location>
        <position position="1"/>
    </location>
</feature>
<dbReference type="AlphaFoldDB" id="A0AAW0W9M8"/>
<name>A0AAW0W9M8_CHEQU</name>
<feature type="domain" description="COPA/B TPR" evidence="1">
    <location>
        <begin position="1"/>
        <end position="68"/>
    </location>
</feature>